<feature type="compositionally biased region" description="Polar residues" evidence="1">
    <location>
        <begin position="68"/>
        <end position="81"/>
    </location>
</feature>
<reference evidence="2" key="1">
    <citation type="journal article" date="2012" name="Nature">
        <title>The tomato genome sequence provides insights into fleshy fruit evolution.</title>
        <authorList>
            <consortium name="Tomato Genome Consortium"/>
        </authorList>
    </citation>
    <scope>NUCLEOTIDE SEQUENCE [LARGE SCALE GENOMIC DNA]</scope>
    <source>
        <strain evidence="2">cv. Heinz 1706</strain>
    </source>
</reference>
<evidence type="ECO:0000313" key="2">
    <source>
        <dbReference type="EnsemblPlants" id="Solyc06g082850.3.1"/>
    </source>
</evidence>
<accession>A0A3Q7H4J5</accession>
<dbReference type="InParanoid" id="A0A3Q7H4J5"/>
<dbReference type="Proteomes" id="UP000004994">
    <property type="component" value="Chromosome 6"/>
</dbReference>
<sequence>MFRKTLDSGASLRTHIFISSRCCPPSPFQIRTNKLKLYKKNKMPSTAPSPFPDNQIRRPISGRKPLQPKNTPATPVTSNSNKPEKWIEISVTQNSNKENLHPGISIPKKATNRISCIHDEPFDSSLAEELSAIREKLERLKGDKEKTEKMLKERDLMLDLQMKELLNRGDMQKQLELEVDRLFRLNELRLSCTQKISPIRTLREKIEEKKIKGDHLKELNYDEEDEIMTDSSSDKDPNA</sequence>
<dbReference type="AlphaFoldDB" id="A0A3Q7H4J5"/>
<feature type="region of interest" description="Disordered" evidence="1">
    <location>
        <begin position="41"/>
        <end position="84"/>
    </location>
</feature>
<dbReference type="STRING" id="4081.A0A3Q7H4J5"/>
<dbReference type="PANTHER" id="PTHR36790:SF1">
    <property type="entry name" value="MYELIN TRANSCRIPTION FACTOR"/>
    <property type="match status" value="1"/>
</dbReference>
<evidence type="ECO:0000256" key="1">
    <source>
        <dbReference type="SAM" id="MobiDB-lite"/>
    </source>
</evidence>
<evidence type="ECO:0000313" key="3">
    <source>
        <dbReference type="Proteomes" id="UP000004994"/>
    </source>
</evidence>
<proteinExistence type="predicted"/>
<dbReference type="Gramene" id="Solyc06g082850.3.1">
    <property type="protein sequence ID" value="Solyc06g082850.3.1"/>
    <property type="gene ID" value="Solyc06g082850.3"/>
</dbReference>
<name>A0A3Q7H4J5_SOLLC</name>
<dbReference type="OMA" id="RPCFEIS"/>
<dbReference type="PaxDb" id="4081-Solyc06g082850.2.1"/>
<dbReference type="EnsemblPlants" id="Solyc06g082850.3.1">
    <property type="protein sequence ID" value="Solyc06g082850.3.1"/>
    <property type="gene ID" value="Solyc06g082850.3"/>
</dbReference>
<dbReference type="PANTHER" id="PTHR36790">
    <property type="entry name" value="MYELIN TRANSCRIPTION FACTOR"/>
    <property type="match status" value="1"/>
</dbReference>
<organism evidence="2">
    <name type="scientific">Solanum lycopersicum</name>
    <name type="common">Tomato</name>
    <name type="synonym">Lycopersicon esculentum</name>
    <dbReference type="NCBI Taxonomy" id="4081"/>
    <lineage>
        <taxon>Eukaryota</taxon>
        <taxon>Viridiplantae</taxon>
        <taxon>Streptophyta</taxon>
        <taxon>Embryophyta</taxon>
        <taxon>Tracheophyta</taxon>
        <taxon>Spermatophyta</taxon>
        <taxon>Magnoliopsida</taxon>
        <taxon>eudicotyledons</taxon>
        <taxon>Gunneridae</taxon>
        <taxon>Pentapetalae</taxon>
        <taxon>asterids</taxon>
        <taxon>lamiids</taxon>
        <taxon>Solanales</taxon>
        <taxon>Solanaceae</taxon>
        <taxon>Solanoideae</taxon>
        <taxon>Solaneae</taxon>
        <taxon>Solanum</taxon>
        <taxon>Solanum subgen. Lycopersicon</taxon>
    </lineage>
</organism>
<keyword evidence="3" id="KW-1185">Reference proteome</keyword>
<reference evidence="2" key="2">
    <citation type="submission" date="2019-01" db="UniProtKB">
        <authorList>
            <consortium name="EnsemblPlants"/>
        </authorList>
    </citation>
    <scope>IDENTIFICATION</scope>
    <source>
        <strain evidence="2">cv. Heinz 1706</strain>
    </source>
</reference>
<protein>
    <submittedName>
        <fullName evidence="2">Uncharacterized protein</fullName>
    </submittedName>
</protein>
<dbReference type="FunCoup" id="A0A3Q7H4J5">
    <property type="interactions" value="210"/>
</dbReference>